<feature type="DNA-binding region" description="HMG box" evidence="2">
    <location>
        <begin position="155"/>
        <end position="220"/>
    </location>
</feature>
<dbReference type="CDD" id="cd22012">
    <property type="entry name" value="HMG-box_ABF2_IXR1-like_rpt2"/>
    <property type="match status" value="1"/>
</dbReference>
<dbReference type="AlphaFoldDB" id="A0A158NJ19"/>
<evidence type="ECO:0000259" key="3">
    <source>
        <dbReference type="PROSITE" id="PS50118"/>
    </source>
</evidence>
<evidence type="ECO:0000256" key="2">
    <source>
        <dbReference type="PROSITE-ProRule" id="PRU00267"/>
    </source>
</evidence>
<dbReference type="FunCoup" id="A0A158NJ19">
    <property type="interactions" value="2377"/>
</dbReference>
<reference evidence="4" key="2">
    <citation type="submission" date="2016-04" db="UniProtKB">
        <authorList>
            <consortium name="EnsemblMetazoa"/>
        </authorList>
    </citation>
    <scope>IDENTIFICATION</scope>
</reference>
<dbReference type="PROSITE" id="PS50118">
    <property type="entry name" value="HMG_BOX_2"/>
    <property type="match status" value="2"/>
</dbReference>
<dbReference type="InParanoid" id="A0A158NJ19"/>
<gene>
    <name evidence="4" type="primary">105620647</name>
</gene>
<evidence type="ECO:0000313" key="5">
    <source>
        <dbReference type="Proteomes" id="UP000005205"/>
    </source>
</evidence>
<feature type="DNA-binding region" description="HMG box" evidence="2">
    <location>
        <begin position="52"/>
        <end position="120"/>
    </location>
</feature>
<feature type="domain" description="HMG box" evidence="3">
    <location>
        <begin position="155"/>
        <end position="220"/>
    </location>
</feature>
<evidence type="ECO:0000313" key="4">
    <source>
        <dbReference type="EnsemblMetazoa" id="XP_012057527.1"/>
    </source>
</evidence>
<dbReference type="SMART" id="SM00398">
    <property type="entry name" value="HMG"/>
    <property type="match status" value="2"/>
</dbReference>
<dbReference type="EnsemblMetazoa" id="XM_012202137.1">
    <property type="protein sequence ID" value="XP_012057527.1"/>
    <property type="gene ID" value="LOC105620647"/>
</dbReference>
<accession>A0A158NJ19</accession>
<dbReference type="GO" id="GO:0006357">
    <property type="term" value="P:regulation of transcription by RNA polymerase II"/>
    <property type="evidence" value="ECO:0007669"/>
    <property type="project" value="TreeGrafter"/>
</dbReference>
<dbReference type="KEGG" id="acep:105620647"/>
<keyword evidence="5" id="KW-1185">Reference proteome</keyword>
<dbReference type="EMBL" id="ADTU01017355">
    <property type="status" value="NOT_ANNOTATED_CDS"/>
    <property type="molecule type" value="Genomic_DNA"/>
</dbReference>
<dbReference type="SUPFAM" id="SSF47095">
    <property type="entry name" value="HMG-box"/>
    <property type="match status" value="2"/>
</dbReference>
<dbReference type="PANTHER" id="PTHR48112">
    <property type="entry name" value="HIGH MOBILITY GROUP PROTEIN DSP1"/>
    <property type="match status" value="1"/>
</dbReference>
<feature type="domain" description="HMG box" evidence="3">
    <location>
        <begin position="52"/>
        <end position="120"/>
    </location>
</feature>
<dbReference type="GO" id="GO:0005634">
    <property type="term" value="C:nucleus"/>
    <property type="evidence" value="ECO:0007669"/>
    <property type="project" value="UniProtKB-UniRule"/>
</dbReference>
<evidence type="ECO:0000256" key="1">
    <source>
        <dbReference type="ARBA" id="ARBA00023125"/>
    </source>
</evidence>
<dbReference type="eggNOG" id="KOG0381">
    <property type="taxonomic scope" value="Eukaryota"/>
</dbReference>
<dbReference type="OrthoDB" id="5550281at2759"/>
<name>A0A158NJ19_ATTCE</name>
<proteinExistence type="predicted"/>
<protein>
    <recommendedName>
        <fullName evidence="3">HMG box domain-containing protein</fullName>
    </recommendedName>
</protein>
<sequence>MITATWRLLSPINRKQFNPLNFFCTRKFASAQDFTILKSKQNVKKDSIPPKPKKPLNAFILYYNSIRDKLQKEYPHYKPTELSKIASEKWVQIDPTIKQNLQKQFHEQISIYKQKLMDYENSLTNEQKMEIKSLKKGHTLKQNEIKQKLMDLGKPKRPLSAFILFMQSKKNTKNPHESYKDWLNNITNEWKNMTMVNKSKYNAEASDLFKKYKIEMQKWEEEMIQAGHYNIIKSNVKHKLETDK</sequence>
<keyword evidence="2" id="KW-0539">Nucleus</keyword>
<organism evidence="4 5">
    <name type="scientific">Atta cephalotes</name>
    <name type="common">Leafcutter ant</name>
    <dbReference type="NCBI Taxonomy" id="12957"/>
    <lineage>
        <taxon>Eukaryota</taxon>
        <taxon>Metazoa</taxon>
        <taxon>Ecdysozoa</taxon>
        <taxon>Arthropoda</taxon>
        <taxon>Hexapoda</taxon>
        <taxon>Insecta</taxon>
        <taxon>Pterygota</taxon>
        <taxon>Neoptera</taxon>
        <taxon>Endopterygota</taxon>
        <taxon>Hymenoptera</taxon>
        <taxon>Apocrita</taxon>
        <taxon>Aculeata</taxon>
        <taxon>Formicoidea</taxon>
        <taxon>Formicidae</taxon>
        <taxon>Myrmicinae</taxon>
        <taxon>Atta</taxon>
    </lineage>
</organism>
<reference evidence="5" key="1">
    <citation type="journal article" date="2011" name="PLoS Genet.">
        <title>The genome sequence of the leaf-cutter ant Atta cephalotes reveals insights into its obligate symbiotic lifestyle.</title>
        <authorList>
            <person name="Suen G."/>
            <person name="Teiling C."/>
            <person name="Li L."/>
            <person name="Holt C."/>
            <person name="Abouheif E."/>
            <person name="Bornberg-Bauer E."/>
            <person name="Bouffard P."/>
            <person name="Caldera E.J."/>
            <person name="Cash E."/>
            <person name="Cavanaugh A."/>
            <person name="Denas O."/>
            <person name="Elhaik E."/>
            <person name="Fave M.J."/>
            <person name="Gadau J."/>
            <person name="Gibson J.D."/>
            <person name="Graur D."/>
            <person name="Grubbs K.J."/>
            <person name="Hagen D.E."/>
            <person name="Harkins T.T."/>
            <person name="Helmkampf M."/>
            <person name="Hu H."/>
            <person name="Johnson B.R."/>
            <person name="Kim J."/>
            <person name="Marsh S.E."/>
            <person name="Moeller J.A."/>
            <person name="Munoz-Torres M.C."/>
            <person name="Murphy M.C."/>
            <person name="Naughton M.C."/>
            <person name="Nigam S."/>
            <person name="Overson R."/>
            <person name="Rajakumar R."/>
            <person name="Reese J.T."/>
            <person name="Scott J.J."/>
            <person name="Smith C.R."/>
            <person name="Tao S."/>
            <person name="Tsutsui N.D."/>
            <person name="Viljakainen L."/>
            <person name="Wissler L."/>
            <person name="Yandell M.D."/>
            <person name="Zimmer F."/>
            <person name="Taylor J."/>
            <person name="Slater S.C."/>
            <person name="Clifton S.W."/>
            <person name="Warren W.C."/>
            <person name="Elsik C.G."/>
            <person name="Smith C.D."/>
            <person name="Weinstock G.M."/>
            <person name="Gerardo N.M."/>
            <person name="Currie C.R."/>
        </authorList>
    </citation>
    <scope>NUCLEOTIDE SEQUENCE [LARGE SCALE GENOMIC DNA]</scope>
</reference>
<dbReference type="InterPro" id="IPR009071">
    <property type="entry name" value="HMG_box_dom"/>
</dbReference>
<dbReference type="PANTHER" id="PTHR48112:SF22">
    <property type="entry name" value="MITOCHONDRIAL TRANSCRIPTION FACTOR A, ISOFORM B"/>
    <property type="match status" value="1"/>
</dbReference>
<dbReference type="STRING" id="12957.A0A158NJ19"/>
<dbReference type="Proteomes" id="UP000005205">
    <property type="component" value="Unassembled WGS sequence"/>
</dbReference>
<dbReference type="GO" id="GO:0003677">
    <property type="term" value="F:DNA binding"/>
    <property type="evidence" value="ECO:0007669"/>
    <property type="project" value="UniProtKB-UniRule"/>
</dbReference>
<dbReference type="Pfam" id="PF00505">
    <property type="entry name" value="HMG_box"/>
    <property type="match status" value="2"/>
</dbReference>
<keyword evidence="1 2" id="KW-0238">DNA-binding</keyword>
<dbReference type="InterPro" id="IPR050342">
    <property type="entry name" value="HMGB"/>
</dbReference>
<dbReference type="Gene3D" id="1.10.30.10">
    <property type="entry name" value="High mobility group box domain"/>
    <property type="match status" value="2"/>
</dbReference>
<dbReference type="InterPro" id="IPR036910">
    <property type="entry name" value="HMG_box_dom_sf"/>
</dbReference>